<keyword evidence="2" id="KW-1185">Reference proteome</keyword>
<reference evidence="1 2" key="1">
    <citation type="journal article" date="2019" name="Int. J. Syst. Evol. Microbiol.">
        <title>The Global Catalogue of Microorganisms (GCM) 10K type strain sequencing project: providing services to taxonomists for standard genome sequencing and annotation.</title>
        <authorList>
            <consortium name="The Broad Institute Genomics Platform"/>
            <consortium name="The Broad Institute Genome Sequencing Center for Infectious Disease"/>
            <person name="Wu L."/>
            <person name="Ma J."/>
        </authorList>
    </citation>
    <scope>NUCLEOTIDE SEQUENCE [LARGE SCALE GENOMIC DNA]</scope>
    <source>
        <strain evidence="1 2">DT31</strain>
    </source>
</reference>
<dbReference type="InterPro" id="IPR055945">
    <property type="entry name" value="DUF7523"/>
</dbReference>
<evidence type="ECO:0008006" key="3">
    <source>
        <dbReference type="Google" id="ProtNLM"/>
    </source>
</evidence>
<protein>
    <recommendedName>
        <fullName evidence="3">ACT domain-containing protein</fullName>
    </recommendedName>
</protein>
<dbReference type="RefSeq" id="WP_284030749.1">
    <property type="nucleotide sequence ID" value="NZ_CP126154.1"/>
</dbReference>
<dbReference type="AlphaFoldDB" id="A0ABD5WCI0"/>
<evidence type="ECO:0000313" key="1">
    <source>
        <dbReference type="EMBL" id="MFC7070987.1"/>
    </source>
</evidence>
<evidence type="ECO:0000313" key="2">
    <source>
        <dbReference type="Proteomes" id="UP001596461"/>
    </source>
</evidence>
<dbReference type="Pfam" id="PF24367">
    <property type="entry name" value="DUF7523"/>
    <property type="match status" value="1"/>
</dbReference>
<organism evidence="1 2">
    <name type="scientific">Halobaculum lipolyticum</name>
    <dbReference type="NCBI Taxonomy" id="3032001"/>
    <lineage>
        <taxon>Archaea</taxon>
        <taxon>Methanobacteriati</taxon>
        <taxon>Methanobacteriota</taxon>
        <taxon>Stenosarchaea group</taxon>
        <taxon>Halobacteria</taxon>
        <taxon>Halobacteriales</taxon>
        <taxon>Haloferacaceae</taxon>
        <taxon>Halobaculum</taxon>
    </lineage>
</organism>
<dbReference type="EMBL" id="JBHTAH010000016">
    <property type="protein sequence ID" value="MFC7070987.1"/>
    <property type="molecule type" value="Genomic_DNA"/>
</dbReference>
<comment type="caution">
    <text evidence="1">The sequence shown here is derived from an EMBL/GenBank/DDBJ whole genome shotgun (WGS) entry which is preliminary data.</text>
</comment>
<gene>
    <name evidence="1" type="ORF">ACFQL9_15180</name>
</gene>
<dbReference type="Proteomes" id="UP001596461">
    <property type="component" value="Unassembled WGS sequence"/>
</dbReference>
<proteinExistence type="predicted"/>
<name>A0ABD5WCI0_9EURY</name>
<sequence length="163" mass="16616">MTVAEETRAAVRERPFLFDALRAGVVNYAAAAATLDVDADPDAVATALRRFAAELDDGTTPPVGAGRVTMERRVGAVDDESAESAEALITVAGTAYAVGAGDATAVVARGEVGPDVLERVLGRLRAAGTDVETAAVAPDALVVVVGRRAGADALRTVESALRE</sequence>
<accession>A0ABD5WCI0</accession>
<dbReference type="GeneID" id="81125596"/>